<feature type="transmembrane region" description="Helical" evidence="1">
    <location>
        <begin position="84"/>
        <end position="104"/>
    </location>
</feature>
<comment type="caution">
    <text evidence="2">The sequence shown here is derived from an EMBL/GenBank/DDBJ whole genome shotgun (WGS) entry which is preliminary data.</text>
</comment>
<organism evidence="2 4">
    <name type="scientific">Pseudoalteromonas holothuriae</name>
    <dbReference type="NCBI Taxonomy" id="2963714"/>
    <lineage>
        <taxon>Bacteria</taxon>
        <taxon>Pseudomonadati</taxon>
        <taxon>Pseudomonadota</taxon>
        <taxon>Gammaproteobacteria</taxon>
        <taxon>Alteromonadales</taxon>
        <taxon>Pseudoalteromonadaceae</taxon>
        <taxon>Pseudoalteromonas</taxon>
    </lineage>
</organism>
<protein>
    <recommendedName>
        <fullName evidence="6">Integral membrane protein</fullName>
    </recommendedName>
</protein>
<evidence type="ECO:0000313" key="3">
    <source>
        <dbReference type="EMBL" id="CAH9067340.1"/>
    </source>
</evidence>
<evidence type="ECO:0008006" key="6">
    <source>
        <dbReference type="Google" id="ProtNLM"/>
    </source>
</evidence>
<sequence>MDINNKYETVNTHNLVRMEHSVLLIVMAGIAALNYESINWYLFNALFWGIDLFGFYPGMVYYKYINRNVPKIFYVIYNTSHSYLTWTVFSVVWVYFYGFDYVLLAPWMHLMADRGLFGNTLRPFHVAFNVEKNEHFKKFENTLYK</sequence>
<evidence type="ECO:0000313" key="5">
    <source>
        <dbReference type="Proteomes" id="UP001152485"/>
    </source>
</evidence>
<dbReference type="EMBL" id="CAMAPC010000001">
    <property type="protein sequence ID" value="CAH9049565.1"/>
    <property type="molecule type" value="Genomic_DNA"/>
</dbReference>
<keyword evidence="4" id="KW-1185">Reference proteome</keyword>
<evidence type="ECO:0000313" key="4">
    <source>
        <dbReference type="Proteomes" id="UP001152467"/>
    </source>
</evidence>
<gene>
    <name evidence="2" type="ORF">PSECIP111854_00210</name>
    <name evidence="3" type="ORF">PSECIP111951_03766</name>
</gene>
<dbReference type="Proteomes" id="UP001152467">
    <property type="component" value="Unassembled WGS sequence"/>
</dbReference>
<evidence type="ECO:0000313" key="2">
    <source>
        <dbReference type="EMBL" id="CAH9049565.1"/>
    </source>
</evidence>
<accession>A0A9W4QRA4</accession>
<reference evidence="2 5" key="1">
    <citation type="submission" date="2022-07" db="EMBL/GenBank/DDBJ databases">
        <authorList>
            <person name="Criscuolo A."/>
        </authorList>
    </citation>
    <scope>NUCLEOTIDE SEQUENCE</scope>
    <source>
        <strain evidence="5">CIP 111951</strain>
        <strain evidence="2">CIP111854</strain>
        <strain evidence="3">CIP111951</strain>
    </source>
</reference>
<dbReference type="RefSeq" id="WP_261595096.1">
    <property type="nucleotide sequence ID" value="NZ_CAMAPC010000001.1"/>
</dbReference>
<dbReference type="AlphaFoldDB" id="A0A9W4QRA4"/>
<evidence type="ECO:0000256" key="1">
    <source>
        <dbReference type="SAM" id="Phobius"/>
    </source>
</evidence>
<keyword evidence="1" id="KW-0472">Membrane</keyword>
<dbReference type="Proteomes" id="UP001152485">
    <property type="component" value="Unassembled WGS sequence"/>
</dbReference>
<keyword evidence="1" id="KW-0812">Transmembrane</keyword>
<feature type="transmembrane region" description="Helical" evidence="1">
    <location>
        <begin position="45"/>
        <end position="64"/>
    </location>
</feature>
<keyword evidence="1" id="KW-1133">Transmembrane helix</keyword>
<feature type="transmembrane region" description="Helical" evidence="1">
    <location>
        <begin position="20"/>
        <end position="38"/>
    </location>
</feature>
<name>A0A9W4QRA4_9GAMM</name>
<dbReference type="EMBL" id="CAMAPD010000025">
    <property type="protein sequence ID" value="CAH9067340.1"/>
    <property type="molecule type" value="Genomic_DNA"/>
</dbReference>
<proteinExistence type="predicted"/>